<keyword evidence="9" id="KW-1185">Reference proteome</keyword>
<evidence type="ECO:0000256" key="1">
    <source>
        <dbReference type="ARBA" id="ARBA00004196"/>
    </source>
</evidence>
<feature type="domain" description="Multidrug resistance protein MdtA-like beta-barrel" evidence="6">
    <location>
        <begin position="227"/>
        <end position="291"/>
    </location>
</feature>
<evidence type="ECO:0000256" key="2">
    <source>
        <dbReference type="ARBA" id="ARBA00009477"/>
    </source>
</evidence>
<dbReference type="NCBIfam" id="TIGR01730">
    <property type="entry name" value="RND_mfp"/>
    <property type="match status" value="1"/>
</dbReference>
<dbReference type="PANTHER" id="PTHR30158:SF26">
    <property type="entry name" value="RESISTANCE-NODULATION-CELL DIVISION (RND) MULTIDRUG EFFLUX MEMBRANE FUSION PROTEIN MEXE"/>
    <property type="match status" value="1"/>
</dbReference>
<reference evidence="8 9" key="1">
    <citation type="journal article" date="2013" name="Antonie Van Leeuwenhoek">
        <title>Dongia rigui sp. nov., isolated from freshwater of a large wetland in Korea.</title>
        <authorList>
            <person name="Baik K.S."/>
            <person name="Hwang Y.M."/>
            <person name="Choi J.S."/>
            <person name="Kwon J."/>
            <person name="Seong C.N."/>
        </authorList>
    </citation>
    <scope>NUCLEOTIDE SEQUENCE [LARGE SCALE GENOMIC DNA]</scope>
    <source>
        <strain evidence="8 9">04SU4-P</strain>
    </source>
</reference>
<keyword evidence="3" id="KW-0175">Coiled coil</keyword>
<dbReference type="RefSeq" id="WP_320502142.1">
    <property type="nucleotide sequence ID" value="NZ_JAXCLX010000003.1"/>
</dbReference>
<dbReference type="Pfam" id="PF25967">
    <property type="entry name" value="RND-MFP_C"/>
    <property type="match status" value="1"/>
</dbReference>
<dbReference type="Gene3D" id="2.40.420.20">
    <property type="match status" value="1"/>
</dbReference>
<dbReference type="InterPro" id="IPR058627">
    <property type="entry name" value="MdtA-like_C"/>
</dbReference>
<organism evidence="8 9">
    <name type="scientific">Dongia rigui</name>
    <dbReference type="NCBI Taxonomy" id="940149"/>
    <lineage>
        <taxon>Bacteria</taxon>
        <taxon>Pseudomonadati</taxon>
        <taxon>Pseudomonadota</taxon>
        <taxon>Alphaproteobacteria</taxon>
        <taxon>Rhodospirillales</taxon>
        <taxon>Dongiaceae</taxon>
        <taxon>Dongia</taxon>
    </lineage>
</organism>
<dbReference type="SUPFAM" id="SSF111369">
    <property type="entry name" value="HlyD-like secretion proteins"/>
    <property type="match status" value="1"/>
</dbReference>
<accession>A0ABU5E246</accession>
<gene>
    <name evidence="8" type="ORF">SMD31_17135</name>
</gene>
<dbReference type="EMBL" id="JAXCLX010000003">
    <property type="protein sequence ID" value="MDY0873668.1"/>
    <property type="molecule type" value="Genomic_DNA"/>
</dbReference>
<evidence type="ECO:0000256" key="3">
    <source>
        <dbReference type="SAM" id="Coils"/>
    </source>
</evidence>
<dbReference type="Gene3D" id="1.10.287.470">
    <property type="entry name" value="Helix hairpin bin"/>
    <property type="match status" value="1"/>
</dbReference>
<dbReference type="Pfam" id="PF25917">
    <property type="entry name" value="BSH_RND"/>
    <property type="match status" value="1"/>
</dbReference>
<feature type="domain" description="Multidrug resistance protein MdtA-like alpha-helical hairpin" evidence="4">
    <location>
        <begin position="104"/>
        <end position="172"/>
    </location>
</feature>
<dbReference type="Pfam" id="PF25876">
    <property type="entry name" value="HH_MFP_RND"/>
    <property type="match status" value="1"/>
</dbReference>
<evidence type="ECO:0000259" key="4">
    <source>
        <dbReference type="Pfam" id="PF25876"/>
    </source>
</evidence>
<evidence type="ECO:0000313" key="8">
    <source>
        <dbReference type="EMBL" id="MDY0873668.1"/>
    </source>
</evidence>
<dbReference type="Gene3D" id="2.40.50.100">
    <property type="match status" value="1"/>
</dbReference>
<evidence type="ECO:0000259" key="7">
    <source>
        <dbReference type="Pfam" id="PF25967"/>
    </source>
</evidence>
<dbReference type="InterPro" id="IPR058624">
    <property type="entry name" value="MdtA-like_HH"/>
</dbReference>
<name>A0ABU5E246_9PROT</name>
<feature type="domain" description="Multidrug resistance protein MdtA-like C-terminal permuted SH3" evidence="7">
    <location>
        <begin position="302"/>
        <end position="359"/>
    </location>
</feature>
<proteinExistence type="inferred from homology"/>
<evidence type="ECO:0000259" key="6">
    <source>
        <dbReference type="Pfam" id="PF25944"/>
    </source>
</evidence>
<feature type="coiled-coil region" evidence="3">
    <location>
        <begin position="103"/>
        <end position="130"/>
    </location>
</feature>
<dbReference type="InterPro" id="IPR058625">
    <property type="entry name" value="MdtA-like_BSH"/>
</dbReference>
<comment type="subcellular location">
    <subcellularLocation>
        <location evidence="1">Cell envelope</location>
    </subcellularLocation>
</comment>
<dbReference type="InterPro" id="IPR006143">
    <property type="entry name" value="RND_pump_MFP"/>
</dbReference>
<dbReference type="Pfam" id="PF25944">
    <property type="entry name" value="Beta-barrel_RND"/>
    <property type="match status" value="1"/>
</dbReference>
<comment type="caution">
    <text evidence="8">The sequence shown here is derived from an EMBL/GenBank/DDBJ whole genome shotgun (WGS) entry which is preliminary data.</text>
</comment>
<protein>
    <submittedName>
        <fullName evidence="8">Efflux RND transporter periplasmic adaptor subunit</fullName>
    </submittedName>
</protein>
<evidence type="ECO:0000313" key="9">
    <source>
        <dbReference type="Proteomes" id="UP001271769"/>
    </source>
</evidence>
<feature type="domain" description="Multidrug resistance protein MdtA-like barrel-sandwich hybrid" evidence="5">
    <location>
        <begin position="63"/>
        <end position="201"/>
    </location>
</feature>
<dbReference type="Gene3D" id="2.40.30.170">
    <property type="match status" value="1"/>
</dbReference>
<dbReference type="InterPro" id="IPR058626">
    <property type="entry name" value="MdtA-like_b-barrel"/>
</dbReference>
<dbReference type="Proteomes" id="UP001271769">
    <property type="component" value="Unassembled WGS sequence"/>
</dbReference>
<sequence>MHFPPKSGYIAVGLLALLALNACEKPQAAVQDRPLPQVSVAEVIQHPVNEWDEVTGRLEAPESVVIRARVSGYIDKIAFEEGALVKKGDLLVQIDPRPFAAEVKRLEAQVAQAKASLDRAQSEAKRGEALRAGKIIGTEEADARNSTAAEARAIVGATQAQLDIARLNLGFTEIRSPIDGRVSRADMTVGNLVQADQSRLTSVVSIDKVYAYFDIDESIYLKYEDLTRAGAIGQAAPVQMALSNEEGHPHQGHMDFLDNQVNPKTGTMRGRAVFDNKDGVFTPGLYVRLKLVGSANYMASLISDSAIGTDLGKKFVLVLGPDNKVAYRSIELGPKLDGLRIVRSGLKAGEKIVVNGLQRARPGSAVNAETVPMADEKTLGQLTTAAGTTQVAEKPAEPAPAAN</sequence>
<comment type="similarity">
    <text evidence="2">Belongs to the membrane fusion protein (MFP) (TC 8.A.1) family.</text>
</comment>
<dbReference type="PANTHER" id="PTHR30158">
    <property type="entry name" value="ACRA/E-RELATED COMPONENT OF DRUG EFFLUX TRANSPORTER"/>
    <property type="match status" value="1"/>
</dbReference>
<evidence type="ECO:0000259" key="5">
    <source>
        <dbReference type="Pfam" id="PF25917"/>
    </source>
</evidence>